<protein>
    <submittedName>
        <fullName evidence="1">Uncharacterized protein</fullName>
    </submittedName>
</protein>
<dbReference type="EMBL" id="JBFAIH010000002">
    <property type="protein sequence ID" value="MEV0362385.1"/>
    <property type="molecule type" value="Genomic_DNA"/>
</dbReference>
<accession>A0ABV3F4B7</accession>
<dbReference type="Proteomes" id="UP001551658">
    <property type="component" value="Unassembled WGS sequence"/>
</dbReference>
<keyword evidence="2" id="KW-1185">Reference proteome</keyword>
<evidence type="ECO:0000313" key="1">
    <source>
        <dbReference type="EMBL" id="MEV0362385.1"/>
    </source>
</evidence>
<dbReference type="RefSeq" id="WP_357974752.1">
    <property type="nucleotide sequence ID" value="NZ_JBFAIH010000002.1"/>
</dbReference>
<gene>
    <name evidence="1" type="ORF">AB0H72_06740</name>
</gene>
<organism evidence="1 2">
    <name type="scientific">Nocardia fusca</name>
    <dbReference type="NCBI Taxonomy" id="941183"/>
    <lineage>
        <taxon>Bacteria</taxon>
        <taxon>Bacillati</taxon>
        <taxon>Actinomycetota</taxon>
        <taxon>Actinomycetes</taxon>
        <taxon>Mycobacteriales</taxon>
        <taxon>Nocardiaceae</taxon>
        <taxon>Nocardia</taxon>
    </lineage>
</organism>
<sequence>MIVTTMRSFADGHHIGVPDRARPCGPNKFRRPLLPLCGTDTSVGSVPSGSAGGMEKARLAYPPGNAGNSTYTPVAVALSQIIAPYRREYPDVPVEERSLMKSAANRPGEEAESRNHGQLVTLWPNILRFGHYF</sequence>
<name>A0ABV3F4B7_9NOCA</name>
<evidence type="ECO:0000313" key="2">
    <source>
        <dbReference type="Proteomes" id="UP001551658"/>
    </source>
</evidence>
<comment type="caution">
    <text evidence="1">The sequence shown here is derived from an EMBL/GenBank/DDBJ whole genome shotgun (WGS) entry which is preliminary data.</text>
</comment>
<reference evidence="1 2" key="1">
    <citation type="submission" date="2024-06" db="EMBL/GenBank/DDBJ databases">
        <title>The Natural Products Discovery Center: Release of the First 8490 Sequenced Strains for Exploring Actinobacteria Biosynthetic Diversity.</title>
        <authorList>
            <person name="Kalkreuter E."/>
            <person name="Kautsar S.A."/>
            <person name="Yang D."/>
            <person name="Bader C.D."/>
            <person name="Teijaro C.N."/>
            <person name="Fluegel L."/>
            <person name="Davis C.M."/>
            <person name="Simpson J.R."/>
            <person name="Lauterbach L."/>
            <person name="Steele A.D."/>
            <person name="Gui C."/>
            <person name="Meng S."/>
            <person name="Li G."/>
            <person name="Viehrig K."/>
            <person name="Ye F."/>
            <person name="Su P."/>
            <person name="Kiefer A.F."/>
            <person name="Nichols A."/>
            <person name="Cepeda A.J."/>
            <person name="Yan W."/>
            <person name="Fan B."/>
            <person name="Jiang Y."/>
            <person name="Adhikari A."/>
            <person name="Zheng C.-J."/>
            <person name="Schuster L."/>
            <person name="Cowan T.M."/>
            <person name="Smanski M.J."/>
            <person name="Chevrette M.G."/>
            <person name="De Carvalho L.P.S."/>
            <person name="Shen B."/>
        </authorList>
    </citation>
    <scope>NUCLEOTIDE SEQUENCE [LARGE SCALE GENOMIC DNA]</scope>
    <source>
        <strain evidence="1 2">NPDC050671</strain>
    </source>
</reference>
<proteinExistence type="predicted"/>